<protein>
    <submittedName>
        <fullName evidence="2">Uncharacterized protein</fullName>
    </submittedName>
</protein>
<keyword evidence="1" id="KW-0732">Signal</keyword>
<feature type="signal peptide" evidence="1">
    <location>
        <begin position="1"/>
        <end position="18"/>
    </location>
</feature>
<dbReference type="EMBL" id="CP111024">
    <property type="protein sequence ID" value="WAR24678.1"/>
    <property type="molecule type" value="Genomic_DNA"/>
</dbReference>
<keyword evidence="3" id="KW-1185">Reference proteome</keyword>
<feature type="chain" id="PRO_5047430444" evidence="1">
    <location>
        <begin position="19"/>
        <end position="331"/>
    </location>
</feature>
<name>A0ABY7FR33_MYAAR</name>
<gene>
    <name evidence="2" type="ORF">MAR_038347</name>
</gene>
<proteinExistence type="predicted"/>
<evidence type="ECO:0000256" key="1">
    <source>
        <dbReference type="SAM" id="SignalP"/>
    </source>
</evidence>
<dbReference type="Proteomes" id="UP001164746">
    <property type="component" value="Chromosome 13"/>
</dbReference>
<reference evidence="2" key="1">
    <citation type="submission" date="2022-11" db="EMBL/GenBank/DDBJ databases">
        <title>Centuries of genome instability and evolution in soft-shell clam transmissible cancer (bioRxiv).</title>
        <authorList>
            <person name="Hart S.F.M."/>
            <person name="Yonemitsu M.A."/>
            <person name="Giersch R.M."/>
            <person name="Beal B.F."/>
            <person name="Arriagada G."/>
            <person name="Davis B.W."/>
            <person name="Ostrander E.A."/>
            <person name="Goff S.P."/>
            <person name="Metzger M.J."/>
        </authorList>
    </citation>
    <scope>NUCLEOTIDE SEQUENCE</scope>
    <source>
        <strain evidence="2">MELC-2E11</strain>
        <tissue evidence="2">Siphon/mantle</tissue>
    </source>
</reference>
<organism evidence="2 3">
    <name type="scientific">Mya arenaria</name>
    <name type="common">Soft-shell clam</name>
    <dbReference type="NCBI Taxonomy" id="6604"/>
    <lineage>
        <taxon>Eukaryota</taxon>
        <taxon>Metazoa</taxon>
        <taxon>Spiralia</taxon>
        <taxon>Lophotrochozoa</taxon>
        <taxon>Mollusca</taxon>
        <taxon>Bivalvia</taxon>
        <taxon>Autobranchia</taxon>
        <taxon>Heteroconchia</taxon>
        <taxon>Euheterodonta</taxon>
        <taxon>Imparidentia</taxon>
        <taxon>Neoheterodontei</taxon>
        <taxon>Myida</taxon>
        <taxon>Myoidea</taxon>
        <taxon>Myidae</taxon>
        <taxon>Mya</taxon>
    </lineage>
</organism>
<evidence type="ECO:0000313" key="3">
    <source>
        <dbReference type="Proteomes" id="UP001164746"/>
    </source>
</evidence>
<accession>A0ABY7FR33</accession>
<sequence length="331" mass="37872">MLYVLVAILCLLVVRTQSTFYFRNVEPQCIQTCFYTMNIDDVMAYCDGDNSTCGWQCAAQRMGCDEGFVYHCAKDFQSHGYKEACAPEKYCNAGEEPYVTFPDQARSPRNAVINCAPCTDEKFYHSPAGQSSASYSRCNQQKFNRCIPEDNKIDCGVSWRERKETDGYCRCDARNGYAPENENVKTKCFYTDEFCVPKTCPHSSQEMLLNYTCGDRMELLKPLSVLILHTIRTEGEYVYRRVEDRCLESCARLNNIPNVTFDCGSDNSSCDWQCAAQRMGCDEGLAYHCAQDFKNYKLKRNKIEYIEACAPEKFCNAGIVTLRSFFSIELK</sequence>
<evidence type="ECO:0000313" key="2">
    <source>
        <dbReference type="EMBL" id="WAR24678.1"/>
    </source>
</evidence>